<organism evidence="1 2">
    <name type="scientific">Podospora fimiseda</name>
    <dbReference type="NCBI Taxonomy" id="252190"/>
    <lineage>
        <taxon>Eukaryota</taxon>
        <taxon>Fungi</taxon>
        <taxon>Dikarya</taxon>
        <taxon>Ascomycota</taxon>
        <taxon>Pezizomycotina</taxon>
        <taxon>Sordariomycetes</taxon>
        <taxon>Sordariomycetidae</taxon>
        <taxon>Sordariales</taxon>
        <taxon>Podosporaceae</taxon>
        <taxon>Podospora</taxon>
    </lineage>
</organism>
<dbReference type="AlphaFoldDB" id="A0AAN7GXS3"/>
<evidence type="ECO:0000313" key="1">
    <source>
        <dbReference type="EMBL" id="KAK4226578.1"/>
    </source>
</evidence>
<dbReference type="Proteomes" id="UP001301958">
    <property type="component" value="Unassembled WGS sequence"/>
</dbReference>
<reference evidence="1" key="2">
    <citation type="submission" date="2023-05" db="EMBL/GenBank/DDBJ databases">
        <authorList>
            <consortium name="Lawrence Berkeley National Laboratory"/>
            <person name="Steindorff A."/>
            <person name="Hensen N."/>
            <person name="Bonometti L."/>
            <person name="Westerberg I."/>
            <person name="Brannstrom I.O."/>
            <person name="Guillou S."/>
            <person name="Cros-Aarteil S."/>
            <person name="Calhoun S."/>
            <person name="Haridas S."/>
            <person name="Kuo A."/>
            <person name="Mondo S."/>
            <person name="Pangilinan J."/>
            <person name="Riley R."/>
            <person name="Labutti K."/>
            <person name="Andreopoulos B."/>
            <person name="Lipzen A."/>
            <person name="Chen C."/>
            <person name="Yanf M."/>
            <person name="Daum C."/>
            <person name="Ng V."/>
            <person name="Clum A."/>
            <person name="Ohm R."/>
            <person name="Martin F."/>
            <person name="Silar P."/>
            <person name="Natvig D."/>
            <person name="Lalanne C."/>
            <person name="Gautier V."/>
            <person name="Ament-Velasquez S.L."/>
            <person name="Kruys A."/>
            <person name="Hutchinson M.I."/>
            <person name="Powell A.J."/>
            <person name="Barry K."/>
            <person name="Miller A.N."/>
            <person name="Grigoriev I.V."/>
            <person name="Debuchy R."/>
            <person name="Gladieux P."/>
            <person name="Thoren M.H."/>
            <person name="Johannesson H."/>
        </authorList>
    </citation>
    <scope>NUCLEOTIDE SEQUENCE</scope>
    <source>
        <strain evidence="1">CBS 990.96</strain>
    </source>
</reference>
<reference evidence="1" key="1">
    <citation type="journal article" date="2023" name="Mol. Phylogenet. Evol.">
        <title>Genome-scale phylogeny and comparative genomics of the fungal order Sordariales.</title>
        <authorList>
            <person name="Hensen N."/>
            <person name="Bonometti L."/>
            <person name="Westerberg I."/>
            <person name="Brannstrom I.O."/>
            <person name="Guillou S."/>
            <person name="Cros-Aarteil S."/>
            <person name="Calhoun S."/>
            <person name="Haridas S."/>
            <person name="Kuo A."/>
            <person name="Mondo S."/>
            <person name="Pangilinan J."/>
            <person name="Riley R."/>
            <person name="LaButti K."/>
            <person name="Andreopoulos B."/>
            <person name="Lipzen A."/>
            <person name="Chen C."/>
            <person name="Yan M."/>
            <person name="Daum C."/>
            <person name="Ng V."/>
            <person name="Clum A."/>
            <person name="Steindorff A."/>
            <person name="Ohm R.A."/>
            <person name="Martin F."/>
            <person name="Silar P."/>
            <person name="Natvig D.O."/>
            <person name="Lalanne C."/>
            <person name="Gautier V."/>
            <person name="Ament-Velasquez S.L."/>
            <person name="Kruys A."/>
            <person name="Hutchinson M.I."/>
            <person name="Powell A.J."/>
            <person name="Barry K."/>
            <person name="Miller A.N."/>
            <person name="Grigoriev I.V."/>
            <person name="Debuchy R."/>
            <person name="Gladieux P."/>
            <person name="Hiltunen Thoren M."/>
            <person name="Johannesson H."/>
        </authorList>
    </citation>
    <scope>NUCLEOTIDE SEQUENCE</scope>
    <source>
        <strain evidence="1">CBS 990.96</strain>
    </source>
</reference>
<keyword evidence="2" id="KW-1185">Reference proteome</keyword>
<dbReference type="EMBL" id="MU865345">
    <property type="protein sequence ID" value="KAK4226578.1"/>
    <property type="molecule type" value="Genomic_DNA"/>
</dbReference>
<sequence>MADNTPFEVDLEFDTEDFLPLHGSDRDNFVDSPRRRGASPIDFLQDVSVILQISDNANVLLAITIGPAARVYRVESTVLTKFTKWWSSQLPNRGIYALELGKVAATFLPVVPPFLLLDALVLLLKVLHFPNEIGRKGMTPQHIFALSLVAREILGLQEEHIKWFEACMSVFVDEMDHNDRAISVPGVVWEQALITCHRFEWVELWTRLAAQLALYCLPNFFSNKFPEKLGLPNGDTVEGEAISIIVNCQLEVFTLFYGWGSKSLNKWITELETRPPCGSQACTMNRLGALKAFAKVAGMQQGQPQTPDTWKNSMFEIIAGLQIIHGDQKRLPKPLLWAEKIKKRFSGVCYECPDKTPSSYLFPLEDVFTELTWCLHKTLLDHTRYPFPFGPSELNGKGRIKVSAKKEKSDKTFG</sequence>
<evidence type="ECO:0000313" key="2">
    <source>
        <dbReference type="Proteomes" id="UP001301958"/>
    </source>
</evidence>
<accession>A0AAN7GXS3</accession>
<comment type="caution">
    <text evidence="1">The sequence shown here is derived from an EMBL/GenBank/DDBJ whole genome shotgun (WGS) entry which is preliminary data.</text>
</comment>
<proteinExistence type="predicted"/>
<name>A0AAN7GXS3_9PEZI</name>
<protein>
    <submittedName>
        <fullName evidence="1">Uncharacterized protein</fullName>
    </submittedName>
</protein>
<gene>
    <name evidence="1" type="ORF">QBC38DRAFT_528355</name>
</gene>